<dbReference type="Pfam" id="PF13041">
    <property type="entry name" value="PPR_2"/>
    <property type="match status" value="2"/>
</dbReference>
<comment type="similarity">
    <text evidence="2">Belongs to the PPR family. PCMP-E subfamily.</text>
</comment>
<evidence type="ECO:0000313" key="5">
    <source>
        <dbReference type="Proteomes" id="UP000325577"/>
    </source>
</evidence>
<keyword evidence="1" id="KW-0677">Repeat</keyword>
<dbReference type="PANTHER" id="PTHR47926:SF454">
    <property type="entry name" value="REPEAT-CONTAINING PROTEIN, PUTATIVE-RELATED"/>
    <property type="match status" value="1"/>
</dbReference>
<feature type="repeat" description="PPR" evidence="3">
    <location>
        <begin position="193"/>
        <end position="227"/>
    </location>
</feature>
<dbReference type="FunFam" id="1.25.40.10:FF:000361">
    <property type="entry name" value="Pentatricopeptide repeat-containing protein chloroplastic"/>
    <property type="match status" value="1"/>
</dbReference>
<sequence>MLAYSARTLLKKLAPILSVPFHFRTNYHSLPFNYLLNSCSSLSDLKRIHALILTNGSHQNLLLSTKLVTLACCLAPAMDYARKLFDLMAERDVFLWNTLIRGYADLGPCQEAIILYRTMHQNGLLPDNYTFPFVVRSCAVLSALREGKEVHCNIVKNGFDSDVFVQSSLITMYSQNGETLNSELVFGEMVVKNIVSWTAMIAGYVQNGLFKRGLAVFREMVALGTQPNAVTLVSVLPACAGLEILDLGKLIHGYGVKLGVDSDISLVNTLIALYGKCGNVDISQSLFDQMAVRSLVSWNAMIAAFEQNNAGGNAIKLFRRMQTEKVEFDYITLVSVISACANLGALNTGKWIHELVRRKGLETNVSITNALVDMHSGLVEEGRRHFESMTRNYSIVPGVEQCACMVDLLGRAGQLVEAYEFIESMPIEPDENVWGALLGACRIHGNLELAKLVAGKLFQLDSQTVSFYVLMANIYAEAGRWEDVARLRKLMKEREFRKIPGHSLVEVNRRFHTFLSGSGSRPS</sequence>
<dbReference type="PROSITE" id="PS51375">
    <property type="entry name" value="PPR"/>
    <property type="match status" value="3"/>
</dbReference>
<reference evidence="4 5" key="1">
    <citation type="submission" date="2019-09" db="EMBL/GenBank/DDBJ databases">
        <title>A chromosome-level genome assembly of the Chinese tupelo Nyssa sinensis.</title>
        <authorList>
            <person name="Yang X."/>
            <person name="Kang M."/>
            <person name="Yang Y."/>
            <person name="Xiong H."/>
            <person name="Wang M."/>
            <person name="Zhang Z."/>
            <person name="Wang Z."/>
            <person name="Wu H."/>
            <person name="Ma T."/>
            <person name="Liu J."/>
            <person name="Xi Z."/>
        </authorList>
    </citation>
    <scope>NUCLEOTIDE SEQUENCE [LARGE SCALE GENOMIC DNA]</scope>
    <source>
        <strain evidence="4">J267</strain>
        <tissue evidence="4">Leaf</tissue>
    </source>
</reference>
<dbReference type="FunFam" id="1.25.40.10:FF:000073">
    <property type="entry name" value="Pentatricopeptide repeat-containing protein chloroplastic"/>
    <property type="match status" value="1"/>
</dbReference>
<dbReference type="GO" id="GO:0003729">
    <property type="term" value="F:mRNA binding"/>
    <property type="evidence" value="ECO:0007669"/>
    <property type="project" value="UniProtKB-ARBA"/>
</dbReference>
<dbReference type="NCBIfam" id="TIGR00756">
    <property type="entry name" value="PPR"/>
    <property type="match status" value="2"/>
</dbReference>
<dbReference type="EMBL" id="CM018047">
    <property type="protein sequence ID" value="KAA8523319.1"/>
    <property type="molecule type" value="Genomic_DNA"/>
</dbReference>
<feature type="repeat" description="PPR" evidence="3">
    <location>
        <begin position="263"/>
        <end position="297"/>
    </location>
</feature>
<keyword evidence="5" id="KW-1185">Reference proteome</keyword>
<dbReference type="Proteomes" id="UP000325577">
    <property type="component" value="Linkage Group LG4"/>
</dbReference>
<dbReference type="InterPro" id="IPR002885">
    <property type="entry name" value="PPR_rpt"/>
</dbReference>
<dbReference type="InterPro" id="IPR011990">
    <property type="entry name" value="TPR-like_helical_dom_sf"/>
</dbReference>
<proteinExistence type="inferred from homology"/>
<dbReference type="FunFam" id="1.25.40.10:FF:000158">
    <property type="entry name" value="pentatricopeptide repeat-containing protein At2g33680"/>
    <property type="match status" value="1"/>
</dbReference>
<evidence type="ECO:0000256" key="1">
    <source>
        <dbReference type="ARBA" id="ARBA00022737"/>
    </source>
</evidence>
<evidence type="ECO:0000313" key="4">
    <source>
        <dbReference type="EMBL" id="KAA8523319.1"/>
    </source>
</evidence>
<evidence type="ECO:0000256" key="2">
    <source>
        <dbReference type="ARBA" id="ARBA00061659"/>
    </source>
</evidence>
<dbReference type="PANTHER" id="PTHR47926">
    <property type="entry name" value="PENTATRICOPEPTIDE REPEAT-CONTAINING PROTEIN"/>
    <property type="match status" value="1"/>
</dbReference>
<dbReference type="Gene3D" id="1.25.40.10">
    <property type="entry name" value="Tetratricopeptide repeat domain"/>
    <property type="match status" value="4"/>
</dbReference>
<dbReference type="InterPro" id="IPR046848">
    <property type="entry name" value="E_motif"/>
</dbReference>
<evidence type="ECO:0000256" key="3">
    <source>
        <dbReference type="PROSITE-ProRule" id="PRU00708"/>
    </source>
</evidence>
<feature type="repeat" description="PPR" evidence="3">
    <location>
        <begin position="92"/>
        <end position="126"/>
    </location>
</feature>
<dbReference type="GO" id="GO:0009451">
    <property type="term" value="P:RNA modification"/>
    <property type="evidence" value="ECO:0007669"/>
    <property type="project" value="InterPro"/>
</dbReference>
<dbReference type="FunFam" id="1.25.40.10:FF:000557">
    <property type="entry name" value="Pentatricopeptide repeat-containing protein, chloroplastic"/>
    <property type="match status" value="1"/>
</dbReference>
<organism evidence="4 5">
    <name type="scientific">Nyssa sinensis</name>
    <dbReference type="NCBI Taxonomy" id="561372"/>
    <lineage>
        <taxon>Eukaryota</taxon>
        <taxon>Viridiplantae</taxon>
        <taxon>Streptophyta</taxon>
        <taxon>Embryophyta</taxon>
        <taxon>Tracheophyta</taxon>
        <taxon>Spermatophyta</taxon>
        <taxon>Magnoliopsida</taxon>
        <taxon>eudicotyledons</taxon>
        <taxon>Gunneridae</taxon>
        <taxon>Pentapetalae</taxon>
        <taxon>asterids</taxon>
        <taxon>Cornales</taxon>
        <taxon>Nyssaceae</taxon>
        <taxon>Nyssa</taxon>
    </lineage>
</organism>
<dbReference type="Pfam" id="PF01535">
    <property type="entry name" value="PPR"/>
    <property type="match status" value="3"/>
</dbReference>
<dbReference type="Pfam" id="PF20431">
    <property type="entry name" value="E_motif"/>
    <property type="match status" value="1"/>
</dbReference>
<dbReference type="AlphaFoldDB" id="A0A5J4ZZ23"/>
<gene>
    <name evidence="4" type="ORF">F0562_009742</name>
</gene>
<dbReference type="InterPro" id="IPR046960">
    <property type="entry name" value="PPR_At4g14850-like_plant"/>
</dbReference>
<dbReference type="OrthoDB" id="185373at2759"/>
<accession>A0A5J4ZZ23</accession>
<name>A0A5J4ZZ23_9ASTE</name>
<dbReference type="GO" id="GO:0099402">
    <property type="term" value="P:plant organ development"/>
    <property type="evidence" value="ECO:0007669"/>
    <property type="project" value="UniProtKB-ARBA"/>
</dbReference>
<protein>
    <recommendedName>
        <fullName evidence="6">Pentacotripeptide-repeat region of PRORP domain-containing protein</fullName>
    </recommendedName>
</protein>
<evidence type="ECO:0008006" key="6">
    <source>
        <dbReference type="Google" id="ProtNLM"/>
    </source>
</evidence>